<protein>
    <submittedName>
        <fullName evidence="3">Uncharacterized protein</fullName>
    </submittedName>
</protein>
<reference evidence="3" key="1">
    <citation type="submission" date="2022-11" db="UniProtKB">
        <authorList>
            <consortium name="WormBaseParasite"/>
        </authorList>
    </citation>
    <scope>IDENTIFICATION</scope>
</reference>
<feature type="compositionally biased region" description="Basic and acidic residues" evidence="1">
    <location>
        <begin position="14"/>
        <end position="30"/>
    </location>
</feature>
<evidence type="ECO:0000313" key="2">
    <source>
        <dbReference type="Proteomes" id="UP000887563"/>
    </source>
</evidence>
<organism evidence="2 3">
    <name type="scientific">Meloidogyne incognita</name>
    <name type="common">Southern root-knot nematode worm</name>
    <name type="synonym">Oxyuris incognita</name>
    <dbReference type="NCBI Taxonomy" id="6306"/>
    <lineage>
        <taxon>Eukaryota</taxon>
        <taxon>Metazoa</taxon>
        <taxon>Ecdysozoa</taxon>
        <taxon>Nematoda</taxon>
        <taxon>Chromadorea</taxon>
        <taxon>Rhabditida</taxon>
        <taxon>Tylenchina</taxon>
        <taxon>Tylenchomorpha</taxon>
        <taxon>Tylenchoidea</taxon>
        <taxon>Meloidogynidae</taxon>
        <taxon>Meloidogyninae</taxon>
        <taxon>Meloidogyne</taxon>
        <taxon>Meloidogyne incognita group</taxon>
    </lineage>
</organism>
<accession>A0A914NS96</accession>
<dbReference type="WBParaSite" id="Minc3s07243g40895">
    <property type="protein sequence ID" value="Minc3s07243g40895"/>
    <property type="gene ID" value="Minc3s07243g40895"/>
</dbReference>
<sequence length="116" mass="13200">MAATISHLTASAGAERKGKGLKKPDNEPLQRFGEAKKMMSDIYNDIGSCMGEMSNFYSKLDVDNKKFVPPRQLSEVQRYLDSIKTIKEMVGREQNEKLSFLEGFFCLKFNFKVFSS</sequence>
<dbReference type="AlphaFoldDB" id="A0A914NS96"/>
<keyword evidence="2" id="KW-1185">Reference proteome</keyword>
<evidence type="ECO:0000313" key="3">
    <source>
        <dbReference type="WBParaSite" id="Minc3s07243g40895"/>
    </source>
</evidence>
<feature type="region of interest" description="Disordered" evidence="1">
    <location>
        <begin position="1"/>
        <end position="30"/>
    </location>
</feature>
<name>A0A914NS96_MELIC</name>
<dbReference type="Proteomes" id="UP000887563">
    <property type="component" value="Unplaced"/>
</dbReference>
<proteinExistence type="predicted"/>
<evidence type="ECO:0000256" key="1">
    <source>
        <dbReference type="SAM" id="MobiDB-lite"/>
    </source>
</evidence>